<dbReference type="AlphaFoldDB" id="A0A3N2GT37"/>
<dbReference type="InterPro" id="IPR002575">
    <property type="entry name" value="Aminoglycoside_PTrfase"/>
</dbReference>
<evidence type="ECO:0000313" key="2">
    <source>
        <dbReference type="EMBL" id="ROS39723.1"/>
    </source>
</evidence>
<dbReference type="GeneID" id="301843450"/>
<dbReference type="Proteomes" id="UP000274843">
    <property type="component" value="Unassembled WGS sequence"/>
</dbReference>
<dbReference type="SUPFAM" id="SSF56112">
    <property type="entry name" value="Protein kinase-like (PK-like)"/>
    <property type="match status" value="1"/>
</dbReference>
<organism evidence="2 3">
    <name type="scientific">Amycolatopsis thermoflava</name>
    <dbReference type="NCBI Taxonomy" id="84480"/>
    <lineage>
        <taxon>Bacteria</taxon>
        <taxon>Bacillati</taxon>
        <taxon>Actinomycetota</taxon>
        <taxon>Actinomycetes</taxon>
        <taxon>Pseudonocardiales</taxon>
        <taxon>Pseudonocardiaceae</taxon>
        <taxon>Amycolatopsis</taxon>
        <taxon>Amycolatopsis methanolica group</taxon>
    </lineage>
</organism>
<sequence length="277" mass="30171">MEDRHTTAAVAAAVEVGQRFRLPTEHPEVLATRSNVLVRLGAVVARVPGTTLVARPGVLQSLAREVALSSFLEMRDAPVVPPFESPGPHVANGLPVTLWRFTRHDPDHVFAPGEVAWSLAELHAALRDFRDPLDAPGPLAEARSWIARFDLPVELADEVDALEAALPDGRAQALHGDAHPGNLLATASGPRWVDFEDTWAGPVLWDLACLALTTRLDGRAAVAAYPGAPDPDELAPWLRLRDLFGVCWRFAIARRFPDRLPEAQADLRRFKTVGGSR</sequence>
<dbReference type="Pfam" id="PF01636">
    <property type="entry name" value="APH"/>
    <property type="match status" value="1"/>
</dbReference>
<evidence type="ECO:0000259" key="1">
    <source>
        <dbReference type="Pfam" id="PF01636"/>
    </source>
</evidence>
<accession>A0A3N2GT37</accession>
<name>A0A3N2GT37_9PSEU</name>
<dbReference type="Gene3D" id="3.90.1200.10">
    <property type="match status" value="1"/>
</dbReference>
<proteinExistence type="predicted"/>
<comment type="caution">
    <text evidence="2">The sequence shown here is derived from an EMBL/GenBank/DDBJ whole genome shotgun (WGS) entry which is preliminary data.</text>
</comment>
<feature type="domain" description="Aminoglycoside phosphotransferase" evidence="1">
    <location>
        <begin position="54"/>
        <end position="237"/>
    </location>
</feature>
<reference evidence="2 3" key="1">
    <citation type="submission" date="2018-11" db="EMBL/GenBank/DDBJ databases">
        <title>Sequencing the genomes of 1000 actinobacteria strains.</title>
        <authorList>
            <person name="Klenk H.-P."/>
        </authorList>
    </citation>
    <scope>NUCLEOTIDE SEQUENCE [LARGE SCALE GENOMIC DNA]</scope>
    <source>
        <strain evidence="2 3">DSM 44348</strain>
    </source>
</reference>
<keyword evidence="3" id="KW-1185">Reference proteome</keyword>
<protein>
    <submittedName>
        <fullName evidence="2">Phosphotransferase family enzyme</fullName>
    </submittedName>
</protein>
<dbReference type="RefSeq" id="WP_167499010.1">
    <property type="nucleotide sequence ID" value="NZ_JBHXOR010000011.1"/>
</dbReference>
<dbReference type="EMBL" id="RKHY01000001">
    <property type="protein sequence ID" value="ROS39723.1"/>
    <property type="molecule type" value="Genomic_DNA"/>
</dbReference>
<keyword evidence="2" id="KW-0808">Transferase</keyword>
<evidence type="ECO:0000313" key="3">
    <source>
        <dbReference type="Proteomes" id="UP000274843"/>
    </source>
</evidence>
<gene>
    <name evidence="2" type="ORF">EDD35_2033</name>
</gene>
<dbReference type="GO" id="GO:0016740">
    <property type="term" value="F:transferase activity"/>
    <property type="evidence" value="ECO:0007669"/>
    <property type="project" value="UniProtKB-KW"/>
</dbReference>
<dbReference type="InterPro" id="IPR011009">
    <property type="entry name" value="Kinase-like_dom_sf"/>
</dbReference>